<name>A0ABU2R7K0_9ACTN</name>
<accession>A0ABU2R7K0</accession>
<dbReference type="Proteomes" id="UP001183610">
    <property type="component" value="Unassembled WGS sequence"/>
</dbReference>
<gene>
    <name evidence="2" type="ORF">RM698_26980</name>
</gene>
<keyword evidence="1" id="KW-0472">Membrane</keyword>
<evidence type="ECO:0000313" key="2">
    <source>
        <dbReference type="EMBL" id="MDT0412678.1"/>
    </source>
</evidence>
<evidence type="ECO:0000313" key="3">
    <source>
        <dbReference type="Proteomes" id="UP001183610"/>
    </source>
</evidence>
<organism evidence="2 3">
    <name type="scientific">Streptomyces evansiae</name>
    <dbReference type="NCBI Taxonomy" id="3075535"/>
    <lineage>
        <taxon>Bacteria</taxon>
        <taxon>Bacillati</taxon>
        <taxon>Actinomycetota</taxon>
        <taxon>Actinomycetes</taxon>
        <taxon>Kitasatosporales</taxon>
        <taxon>Streptomycetaceae</taxon>
        <taxon>Streptomyces</taxon>
    </lineage>
</organism>
<keyword evidence="1" id="KW-1133">Transmembrane helix</keyword>
<proteinExistence type="predicted"/>
<keyword evidence="1" id="KW-0812">Transmembrane</keyword>
<feature type="transmembrane region" description="Helical" evidence="1">
    <location>
        <begin position="36"/>
        <end position="56"/>
    </location>
</feature>
<comment type="caution">
    <text evidence="2">The sequence shown here is derived from an EMBL/GenBank/DDBJ whole genome shotgun (WGS) entry which is preliminary data.</text>
</comment>
<evidence type="ECO:0000256" key="1">
    <source>
        <dbReference type="SAM" id="Phobius"/>
    </source>
</evidence>
<keyword evidence="3" id="KW-1185">Reference proteome</keyword>
<dbReference type="RefSeq" id="WP_010272004.1">
    <property type="nucleotide sequence ID" value="NZ_JAVRET010000091.1"/>
</dbReference>
<dbReference type="EMBL" id="JAVRET010000091">
    <property type="protein sequence ID" value="MDT0412678.1"/>
    <property type="molecule type" value="Genomic_DNA"/>
</dbReference>
<protein>
    <submittedName>
        <fullName evidence="2">Uncharacterized protein</fullName>
    </submittedName>
</protein>
<reference evidence="3" key="1">
    <citation type="submission" date="2023-07" db="EMBL/GenBank/DDBJ databases">
        <title>30 novel species of actinomycetes from the DSMZ collection.</title>
        <authorList>
            <person name="Nouioui I."/>
        </authorList>
    </citation>
    <scope>NUCLEOTIDE SEQUENCE [LARGE SCALE GENOMIC DNA]</scope>
    <source>
        <strain evidence="3">DSM 41979</strain>
    </source>
</reference>
<sequence length="204" mass="22231">MVSVSLLLLCLVTISTGALLTMLVEHQWAMAMEMWLPSYAFLLLTAFYVQLDLIAVKRKRSPAYVQWAAVSTLVACQTQADENHATSVTTAQLSRNVDRLSDALMTYAQFGVSRKLGTRAALLTQCAAMSQQLESAFETSLRDRSQVKVLAEHIVHLIDALGRQEPLNMVPATESVPAESVAVGGSLPWRMVLGHLLAFLTGVG</sequence>